<evidence type="ECO:0000259" key="12">
    <source>
        <dbReference type="Pfam" id="PF00156"/>
    </source>
</evidence>
<dbReference type="Gramene" id="CDF37202">
    <property type="protein sequence ID" value="CDF37202"/>
    <property type="gene ID" value="CHC_T00005158001"/>
</dbReference>
<evidence type="ECO:0000313" key="14">
    <source>
        <dbReference type="Proteomes" id="UP000012073"/>
    </source>
</evidence>
<dbReference type="FunFam" id="3.40.50.2020:FF:000004">
    <property type="entry name" value="Adenine phosphoribosyltransferase"/>
    <property type="match status" value="1"/>
</dbReference>
<comment type="subcellular location">
    <subcellularLocation>
        <location evidence="3">Cytoplasm</location>
    </subcellularLocation>
</comment>
<dbReference type="GO" id="GO:0044209">
    <property type="term" value="P:AMP salvage"/>
    <property type="evidence" value="ECO:0007669"/>
    <property type="project" value="UniProtKB-UniPathway"/>
</dbReference>
<dbReference type="RefSeq" id="XP_005717021.1">
    <property type="nucleotide sequence ID" value="XM_005716964.1"/>
</dbReference>
<dbReference type="GO" id="GO:0006166">
    <property type="term" value="P:purine ribonucleoside salvage"/>
    <property type="evidence" value="ECO:0007669"/>
    <property type="project" value="UniProtKB-KW"/>
</dbReference>
<dbReference type="STRING" id="2769.R7QFA1"/>
<dbReference type="Gene3D" id="3.40.50.2020">
    <property type="match status" value="1"/>
</dbReference>
<protein>
    <recommendedName>
        <fullName evidence="7">adenine phosphoribosyltransferase</fullName>
        <ecNumber evidence="7">2.4.2.7</ecNumber>
    </recommendedName>
</protein>
<dbReference type="UniPathway" id="UPA00588">
    <property type="reaction ID" value="UER00646"/>
</dbReference>
<evidence type="ECO:0000256" key="1">
    <source>
        <dbReference type="ARBA" id="ARBA00000868"/>
    </source>
</evidence>
<dbReference type="InterPro" id="IPR050120">
    <property type="entry name" value="Adenine_PRTase"/>
</dbReference>
<keyword evidence="11" id="KW-0660">Purine salvage</keyword>
<evidence type="ECO:0000256" key="4">
    <source>
        <dbReference type="ARBA" id="ARBA00004659"/>
    </source>
</evidence>
<dbReference type="CDD" id="cd06223">
    <property type="entry name" value="PRTases_typeI"/>
    <property type="match status" value="1"/>
</dbReference>
<dbReference type="GO" id="GO:0005737">
    <property type="term" value="C:cytoplasm"/>
    <property type="evidence" value="ECO:0007669"/>
    <property type="project" value="UniProtKB-SubCell"/>
</dbReference>
<evidence type="ECO:0000256" key="9">
    <source>
        <dbReference type="ARBA" id="ARBA00022676"/>
    </source>
</evidence>
<dbReference type="GO" id="GO:0006168">
    <property type="term" value="P:adenine salvage"/>
    <property type="evidence" value="ECO:0007669"/>
    <property type="project" value="InterPro"/>
</dbReference>
<feature type="domain" description="Phosphoribosyltransferase" evidence="12">
    <location>
        <begin position="42"/>
        <end position="173"/>
    </location>
</feature>
<evidence type="ECO:0000256" key="8">
    <source>
        <dbReference type="ARBA" id="ARBA00022490"/>
    </source>
</evidence>
<evidence type="ECO:0000256" key="11">
    <source>
        <dbReference type="ARBA" id="ARBA00022726"/>
    </source>
</evidence>
<dbReference type="OMA" id="QAYDLEY"/>
<dbReference type="GO" id="GO:0003999">
    <property type="term" value="F:adenine phosphoribosyltransferase activity"/>
    <property type="evidence" value="ECO:0007669"/>
    <property type="project" value="UniProtKB-EC"/>
</dbReference>
<sequence>MPGLGVLGVHEAYVRSLVRRAPDWPKKGTAFLDMNPLLADARALKQCIDSLAERYGGGFITHVAGIDARGFTVGCALAYALNCGFIMVRKKGKIPPGPEGSSSILSEDYELEYGKDTLEVASDSFDTARVTSPRVVLVDDLLATGGTATAACNLLRLAGATIVEVAVVMEIMSESLQGRRRLKEEAYIDAHALLTFCEE</sequence>
<evidence type="ECO:0000256" key="7">
    <source>
        <dbReference type="ARBA" id="ARBA00011893"/>
    </source>
</evidence>
<reference evidence="14" key="1">
    <citation type="journal article" date="2013" name="Proc. Natl. Acad. Sci. U.S.A.">
        <title>Genome structure and metabolic features in the red seaweed Chondrus crispus shed light on evolution of the Archaeplastida.</title>
        <authorList>
            <person name="Collen J."/>
            <person name="Porcel B."/>
            <person name="Carre W."/>
            <person name="Ball S.G."/>
            <person name="Chaparro C."/>
            <person name="Tonon T."/>
            <person name="Barbeyron T."/>
            <person name="Michel G."/>
            <person name="Noel B."/>
            <person name="Valentin K."/>
            <person name="Elias M."/>
            <person name="Artiguenave F."/>
            <person name="Arun A."/>
            <person name="Aury J.M."/>
            <person name="Barbosa-Neto J.F."/>
            <person name="Bothwell J.H."/>
            <person name="Bouget F.Y."/>
            <person name="Brillet L."/>
            <person name="Cabello-Hurtado F."/>
            <person name="Capella-Gutierrez S."/>
            <person name="Charrier B."/>
            <person name="Cladiere L."/>
            <person name="Cock J.M."/>
            <person name="Coelho S.M."/>
            <person name="Colleoni C."/>
            <person name="Czjzek M."/>
            <person name="Da Silva C."/>
            <person name="Delage L."/>
            <person name="Denoeud F."/>
            <person name="Deschamps P."/>
            <person name="Dittami S.M."/>
            <person name="Gabaldon T."/>
            <person name="Gachon C.M."/>
            <person name="Groisillier A."/>
            <person name="Herve C."/>
            <person name="Jabbari K."/>
            <person name="Katinka M."/>
            <person name="Kloareg B."/>
            <person name="Kowalczyk N."/>
            <person name="Labadie K."/>
            <person name="Leblanc C."/>
            <person name="Lopez P.J."/>
            <person name="McLachlan D.H."/>
            <person name="Meslet-Cladiere L."/>
            <person name="Moustafa A."/>
            <person name="Nehr Z."/>
            <person name="Nyvall Collen P."/>
            <person name="Panaud O."/>
            <person name="Partensky F."/>
            <person name="Poulain J."/>
            <person name="Rensing S.A."/>
            <person name="Rousvoal S."/>
            <person name="Samson G."/>
            <person name="Symeonidi A."/>
            <person name="Weissenbach J."/>
            <person name="Zambounis A."/>
            <person name="Wincker P."/>
            <person name="Boyen C."/>
        </authorList>
    </citation>
    <scope>NUCLEOTIDE SEQUENCE [LARGE SCALE GENOMIC DNA]</scope>
    <source>
        <strain evidence="14">cv. Stackhouse</strain>
    </source>
</reference>
<evidence type="ECO:0000256" key="5">
    <source>
        <dbReference type="ARBA" id="ARBA00008391"/>
    </source>
</evidence>
<evidence type="ECO:0000313" key="13">
    <source>
        <dbReference type="EMBL" id="CDF37202.1"/>
    </source>
</evidence>
<keyword evidence="14" id="KW-1185">Reference proteome</keyword>
<comment type="function">
    <text evidence="2">Catalyzes a salvage reaction resulting in the formation of AMP, that is energically less costly than de novo synthesis.</text>
</comment>
<dbReference type="InterPro" id="IPR029057">
    <property type="entry name" value="PRTase-like"/>
</dbReference>
<dbReference type="InterPro" id="IPR005764">
    <property type="entry name" value="Ade_phspho_trans"/>
</dbReference>
<gene>
    <name evidence="13" type="ORF">CHC_T00005158001</name>
</gene>
<dbReference type="PANTHER" id="PTHR11776:SF7">
    <property type="entry name" value="PHOSPHORIBOSYLTRANSFERASE DOMAIN-CONTAINING PROTEIN"/>
    <property type="match status" value="1"/>
</dbReference>
<evidence type="ECO:0000256" key="3">
    <source>
        <dbReference type="ARBA" id="ARBA00004496"/>
    </source>
</evidence>
<accession>R7QFA1</accession>
<dbReference type="Proteomes" id="UP000012073">
    <property type="component" value="Unassembled WGS sequence"/>
</dbReference>
<comment type="catalytic activity">
    <reaction evidence="1">
        <text>AMP + diphosphate = 5-phospho-alpha-D-ribose 1-diphosphate + adenine</text>
        <dbReference type="Rhea" id="RHEA:16609"/>
        <dbReference type="ChEBI" id="CHEBI:16708"/>
        <dbReference type="ChEBI" id="CHEBI:33019"/>
        <dbReference type="ChEBI" id="CHEBI:58017"/>
        <dbReference type="ChEBI" id="CHEBI:456215"/>
        <dbReference type="EC" id="2.4.2.7"/>
    </reaction>
</comment>
<dbReference type="EC" id="2.4.2.7" evidence="7"/>
<dbReference type="PANTHER" id="PTHR11776">
    <property type="entry name" value="ADENINE PHOSPHORIBOSYLTRANSFERASE"/>
    <property type="match status" value="1"/>
</dbReference>
<evidence type="ECO:0000256" key="10">
    <source>
        <dbReference type="ARBA" id="ARBA00022679"/>
    </source>
</evidence>
<dbReference type="PhylomeDB" id="R7QFA1"/>
<dbReference type="Pfam" id="PF00156">
    <property type="entry name" value="Pribosyltran"/>
    <property type="match status" value="1"/>
</dbReference>
<keyword evidence="8" id="KW-0963">Cytoplasm</keyword>
<keyword evidence="10" id="KW-0808">Transferase</keyword>
<dbReference type="NCBIfam" id="NF002634">
    <property type="entry name" value="PRK02304.1-3"/>
    <property type="match status" value="1"/>
</dbReference>
<dbReference type="SUPFAM" id="SSF53271">
    <property type="entry name" value="PRTase-like"/>
    <property type="match status" value="1"/>
</dbReference>
<dbReference type="AlphaFoldDB" id="R7QFA1"/>
<dbReference type="HAMAP" id="MF_00004">
    <property type="entry name" value="Aden_phosphoribosyltr"/>
    <property type="match status" value="1"/>
</dbReference>
<dbReference type="NCBIfam" id="NF002636">
    <property type="entry name" value="PRK02304.1-5"/>
    <property type="match status" value="1"/>
</dbReference>
<dbReference type="EMBL" id="HG001818">
    <property type="protein sequence ID" value="CDF37202.1"/>
    <property type="molecule type" value="Genomic_DNA"/>
</dbReference>
<comment type="subunit">
    <text evidence="6">Homodimer.</text>
</comment>
<comment type="pathway">
    <text evidence="4">Purine metabolism; AMP biosynthesis via salvage pathway; AMP from adenine: step 1/1.</text>
</comment>
<comment type="similarity">
    <text evidence="5">Belongs to the purine/pyrimidine phosphoribosyltransferase family.</text>
</comment>
<organism evidence="13 14">
    <name type="scientific">Chondrus crispus</name>
    <name type="common">Carrageen Irish moss</name>
    <name type="synonym">Polymorpha crispa</name>
    <dbReference type="NCBI Taxonomy" id="2769"/>
    <lineage>
        <taxon>Eukaryota</taxon>
        <taxon>Rhodophyta</taxon>
        <taxon>Florideophyceae</taxon>
        <taxon>Rhodymeniophycidae</taxon>
        <taxon>Gigartinales</taxon>
        <taxon>Gigartinaceae</taxon>
        <taxon>Chondrus</taxon>
    </lineage>
</organism>
<proteinExistence type="inferred from homology"/>
<keyword evidence="9" id="KW-0328">Glycosyltransferase</keyword>
<dbReference type="KEGG" id="ccp:CHC_T00005158001"/>
<dbReference type="InterPro" id="IPR000836">
    <property type="entry name" value="PRTase_dom"/>
</dbReference>
<name>R7QFA1_CHOCR</name>
<evidence type="ECO:0000256" key="2">
    <source>
        <dbReference type="ARBA" id="ARBA00003968"/>
    </source>
</evidence>
<dbReference type="OrthoDB" id="363185at2759"/>
<dbReference type="GeneID" id="17324719"/>
<evidence type="ECO:0000256" key="6">
    <source>
        <dbReference type="ARBA" id="ARBA00011738"/>
    </source>
</evidence>